<evidence type="ECO:0000313" key="1">
    <source>
        <dbReference type="EMBL" id="CCM62302.1"/>
    </source>
</evidence>
<proteinExistence type="predicted"/>
<keyword evidence="2" id="KW-1185">Reference proteome</keyword>
<evidence type="ECO:0008006" key="3">
    <source>
        <dbReference type="Google" id="ProtNLM"/>
    </source>
</evidence>
<comment type="caution">
    <text evidence="1">The sequence shown here is derived from an EMBL/GenBank/DDBJ whole genome shotgun (WGS) entry which is preliminary data.</text>
</comment>
<name>R4Z146_9ACTN</name>
<gene>
    <name evidence="1" type="ORF">BN381_100189</name>
</gene>
<dbReference type="EMBL" id="CANL01000002">
    <property type="protein sequence ID" value="CCM62302.1"/>
    <property type="molecule type" value="Genomic_DNA"/>
</dbReference>
<evidence type="ECO:0000313" key="2">
    <source>
        <dbReference type="Proteomes" id="UP000018291"/>
    </source>
</evidence>
<dbReference type="Proteomes" id="UP000018291">
    <property type="component" value="Unassembled WGS sequence"/>
</dbReference>
<accession>R4Z146</accession>
<dbReference type="AlphaFoldDB" id="R4Z146"/>
<protein>
    <recommendedName>
        <fullName evidence="3">Ribbon-helix-helix protein CopG domain-containing protein</fullName>
    </recommendedName>
</protein>
<dbReference type="STRING" id="1229780.BN381_100189"/>
<reference evidence="1 2" key="1">
    <citation type="journal article" date="2013" name="ISME J.">
        <title>Metabolic model for the filamentous 'Candidatus Microthrix parvicella' based on genomic and metagenomic analyses.</title>
        <authorList>
            <person name="Jon McIlroy S."/>
            <person name="Kristiansen R."/>
            <person name="Albertsen M."/>
            <person name="Michael Karst S."/>
            <person name="Rossetti S."/>
            <person name="Lund Nielsen J."/>
            <person name="Tandoi V."/>
            <person name="James Seviour R."/>
            <person name="Nielsen P.H."/>
        </authorList>
    </citation>
    <scope>NUCLEOTIDE SEQUENCE [LARGE SCALE GENOMIC DNA]</scope>
    <source>
        <strain evidence="1 2">RN1</strain>
    </source>
</reference>
<dbReference type="HOGENOM" id="CLU_2521456_0_0_11"/>
<dbReference type="OrthoDB" id="73061at2"/>
<sequence length="84" mass="9230">MKTAVSIPNDLFEAAEQVRRQSGESRSALYAAAIRSYLLRRSGEVRQPGSWAGRFETHETEEEAIGSDPDVVAMFAASAEIEDL</sequence>
<dbReference type="RefSeq" id="WP_012223548.1">
    <property type="nucleotide sequence ID" value="NZ_HG422565.1"/>
</dbReference>
<organism evidence="1 2">
    <name type="scientific">Candidatus Neomicrothrix parvicella RN1</name>
    <dbReference type="NCBI Taxonomy" id="1229780"/>
    <lineage>
        <taxon>Bacteria</taxon>
        <taxon>Bacillati</taxon>
        <taxon>Actinomycetota</taxon>
        <taxon>Acidimicrobiia</taxon>
        <taxon>Acidimicrobiales</taxon>
        <taxon>Microthrixaceae</taxon>
        <taxon>Candidatus Neomicrothrix</taxon>
    </lineage>
</organism>